<dbReference type="PROSITE" id="PS00194">
    <property type="entry name" value="THIOREDOXIN_1"/>
    <property type="match status" value="1"/>
</dbReference>
<evidence type="ECO:0000313" key="4">
    <source>
        <dbReference type="EMBL" id="MCR8636671.1"/>
    </source>
</evidence>
<evidence type="ECO:0000256" key="1">
    <source>
        <dbReference type="ARBA" id="ARBA00004196"/>
    </source>
</evidence>
<dbReference type="Gene3D" id="3.40.30.10">
    <property type="entry name" value="Glutaredoxin"/>
    <property type="match status" value="1"/>
</dbReference>
<dbReference type="RefSeq" id="WP_258218168.1">
    <property type="nucleotide sequence ID" value="NZ_JANQBD010000050.1"/>
</dbReference>
<name>A0ABT1YU03_9BACL</name>
<protein>
    <submittedName>
        <fullName evidence="4">Redoxin family protein</fullName>
    </submittedName>
</protein>
<gene>
    <name evidence="4" type="ORF">NV381_36470</name>
</gene>
<evidence type="ECO:0000313" key="5">
    <source>
        <dbReference type="Proteomes" id="UP001300012"/>
    </source>
</evidence>
<dbReference type="SUPFAM" id="SSF52833">
    <property type="entry name" value="Thioredoxin-like"/>
    <property type="match status" value="1"/>
</dbReference>
<dbReference type="InterPro" id="IPR013740">
    <property type="entry name" value="Redoxin"/>
</dbReference>
<dbReference type="InterPro" id="IPR013766">
    <property type="entry name" value="Thioredoxin_domain"/>
</dbReference>
<dbReference type="PANTHER" id="PTHR42852:SF13">
    <property type="entry name" value="PROTEIN DIPZ"/>
    <property type="match status" value="1"/>
</dbReference>
<dbReference type="InterPro" id="IPR036249">
    <property type="entry name" value="Thioredoxin-like_sf"/>
</dbReference>
<reference evidence="4 5" key="1">
    <citation type="submission" date="2022-08" db="EMBL/GenBank/DDBJ databases">
        <title>Paenibacillus endoradicis sp. nov., Paenibacillus radicibacter sp. nov and Paenibacillus pararadicis sp. nov., three cold-adapted plant growth-promoting bacteria isolated from root of Larix gmelinii in Great Khingan.</title>
        <authorList>
            <person name="Xue H."/>
        </authorList>
    </citation>
    <scope>NUCLEOTIDE SEQUENCE [LARGE SCALE GENOMIC DNA]</scope>
    <source>
        <strain evidence="4 5">N5-1-1-5</strain>
    </source>
</reference>
<keyword evidence="5" id="KW-1185">Reference proteome</keyword>
<dbReference type="EMBL" id="JANQBD010000050">
    <property type="protein sequence ID" value="MCR8636671.1"/>
    <property type="molecule type" value="Genomic_DNA"/>
</dbReference>
<evidence type="ECO:0000259" key="3">
    <source>
        <dbReference type="PROSITE" id="PS51352"/>
    </source>
</evidence>
<sequence length="176" mass="20083">MKRNWIIMGVLVVLAGLAVFQTISIRQERAARPAGVGPQPGLAAPLLELPALDGQTYKVGGEREKPLLLNFWASWCVPCREEAPDLKRLYDQYSDRFDIYAVNVTSQDELADARKMVKEFDFKFPVLLDYQGRSQDLYQYRAIPTSFLIDKKGNVTEIINVVEPKHLEERILELSK</sequence>
<dbReference type="PANTHER" id="PTHR42852">
    <property type="entry name" value="THIOL:DISULFIDE INTERCHANGE PROTEIN DSBE"/>
    <property type="match status" value="1"/>
</dbReference>
<dbReference type="PROSITE" id="PS51352">
    <property type="entry name" value="THIOREDOXIN_2"/>
    <property type="match status" value="1"/>
</dbReference>
<dbReference type="InterPro" id="IPR050553">
    <property type="entry name" value="Thioredoxin_ResA/DsbE_sf"/>
</dbReference>
<dbReference type="InterPro" id="IPR017937">
    <property type="entry name" value="Thioredoxin_CS"/>
</dbReference>
<comment type="caution">
    <text evidence="4">The sequence shown here is derived from an EMBL/GenBank/DDBJ whole genome shotgun (WGS) entry which is preliminary data.</text>
</comment>
<organism evidence="4 5">
    <name type="scientific">Paenibacillus radicis</name>
    <name type="common">ex Xue et al. 2023</name>
    <dbReference type="NCBI Taxonomy" id="2972489"/>
    <lineage>
        <taxon>Bacteria</taxon>
        <taxon>Bacillati</taxon>
        <taxon>Bacillota</taxon>
        <taxon>Bacilli</taxon>
        <taxon>Bacillales</taxon>
        <taxon>Paenibacillaceae</taxon>
        <taxon>Paenibacillus</taxon>
    </lineage>
</organism>
<comment type="subcellular location">
    <subcellularLocation>
        <location evidence="1">Cell envelope</location>
    </subcellularLocation>
</comment>
<dbReference type="CDD" id="cd02966">
    <property type="entry name" value="TlpA_like_family"/>
    <property type="match status" value="1"/>
</dbReference>
<keyword evidence="2" id="KW-0201">Cytochrome c-type biogenesis</keyword>
<feature type="domain" description="Thioredoxin" evidence="3">
    <location>
        <begin position="38"/>
        <end position="176"/>
    </location>
</feature>
<proteinExistence type="predicted"/>
<dbReference type="Pfam" id="PF08534">
    <property type="entry name" value="Redoxin"/>
    <property type="match status" value="1"/>
</dbReference>
<evidence type="ECO:0000256" key="2">
    <source>
        <dbReference type="ARBA" id="ARBA00022748"/>
    </source>
</evidence>
<dbReference type="Proteomes" id="UP001300012">
    <property type="component" value="Unassembled WGS sequence"/>
</dbReference>
<accession>A0ABT1YU03</accession>